<accession>A0ABW2KKD5</accession>
<organism evidence="2 3">
    <name type="scientific">Marinactinospora rubrisoli</name>
    <dbReference type="NCBI Taxonomy" id="2715399"/>
    <lineage>
        <taxon>Bacteria</taxon>
        <taxon>Bacillati</taxon>
        <taxon>Actinomycetota</taxon>
        <taxon>Actinomycetes</taxon>
        <taxon>Streptosporangiales</taxon>
        <taxon>Nocardiopsidaceae</taxon>
        <taxon>Marinactinospora</taxon>
    </lineage>
</organism>
<proteinExistence type="predicted"/>
<reference evidence="3" key="1">
    <citation type="journal article" date="2019" name="Int. J. Syst. Evol. Microbiol.">
        <title>The Global Catalogue of Microorganisms (GCM) 10K type strain sequencing project: providing services to taxonomists for standard genome sequencing and annotation.</title>
        <authorList>
            <consortium name="The Broad Institute Genomics Platform"/>
            <consortium name="The Broad Institute Genome Sequencing Center for Infectious Disease"/>
            <person name="Wu L."/>
            <person name="Ma J."/>
        </authorList>
    </citation>
    <scope>NUCLEOTIDE SEQUENCE [LARGE SCALE GENOMIC DNA]</scope>
    <source>
        <strain evidence="3">CGMCC 4.7382</strain>
    </source>
</reference>
<comment type="caution">
    <text evidence="2">The sequence shown here is derived from an EMBL/GenBank/DDBJ whole genome shotgun (WGS) entry which is preliminary data.</text>
</comment>
<feature type="transmembrane region" description="Helical" evidence="1">
    <location>
        <begin position="41"/>
        <end position="62"/>
    </location>
</feature>
<evidence type="ECO:0000313" key="3">
    <source>
        <dbReference type="Proteomes" id="UP001596540"/>
    </source>
</evidence>
<gene>
    <name evidence="2" type="ORF">ACFQRF_18875</name>
</gene>
<feature type="transmembrane region" description="Helical" evidence="1">
    <location>
        <begin position="74"/>
        <end position="93"/>
    </location>
</feature>
<sequence length="130" mass="13275">MDLVRAWLVGLVVWFVLTTAASVAVVTYASLAQLESYGGAVAWYGGTGFAAALLASVAASLAHRRPERHRAGRNALAALTAPAAGLLGNAALLAGTPGARWPESVSWSLLAFAGAVAGWALTRVHHGRSG</sequence>
<feature type="transmembrane region" description="Helical" evidence="1">
    <location>
        <begin position="7"/>
        <end position="29"/>
    </location>
</feature>
<dbReference type="Proteomes" id="UP001596540">
    <property type="component" value="Unassembled WGS sequence"/>
</dbReference>
<keyword evidence="3" id="KW-1185">Reference proteome</keyword>
<keyword evidence="1" id="KW-0472">Membrane</keyword>
<name>A0ABW2KKD5_9ACTN</name>
<dbReference type="EMBL" id="JBHTBH010000009">
    <property type="protein sequence ID" value="MFC7329800.1"/>
    <property type="molecule type" value="Genomic_DNA"/>
</dbReference>
<dbReference type="RefSeq" id="WP_379872453.1">
    <property type="nucleotide sequence ID" value="NZ_JBHTBH010000009.1"/>
</dbReference>
<keyword evidence="1" id="KW-1133">Transmembrane helix</keyword>
<feature type="transmembrane region" description="Helical" evidence="1">
    <location>
        <begin position="105"/>
        <end position="122"/>
    </location>
</feature>
<evidence type="ECO:0000256" key="1">
    <source>
        <dbReference type="SAM" id="Phobius"/>
    </source>
</evidence>
<evidence type="ECO:0000313" key="2">
    <source>
        <dbReference type="EMBL" id="MFC7329800.1"/>
    </source>
</evidence>
<keyword evidence="1" id="KW-0812">Transmembrane</keyword>
<protein>
    <submittedName>
        <fullName evidence="2">Uncharacterized protein</fullName>
    </submittedName>
</protein>